<gene>
    <name evidence="4 6" type="primary">rplQ</name>
    <name evidence="6" type="ORF">CFX1CAM_0547</name>
</gene>
<protein>
    <recommendedName>
        <fullName evidence="4">Large ribosomal subunit protein bL17</fullName>
    </recommendedName>
</protein>
<sequence length="127" mass="14271">MRHKVKGFRLNRSSGHRTAMRRTMIRQLFEHGRIKTTLPKAKSIQPHAEKLITLARNAQNADEIVGINARRKASAELGNGSRPIVQKLFDDIGPRYVSRNGGYTRILKLGPRLSDGAEMAVIELVED</sequence>
<dbReference type="InterPro" id="IPR036373">
    <property type="entry name" value="Ribosomal_bL17_sf"/>
</dbReference>
<dbReference type="AlphaFoldDB" id="A0A1Y6K1T0"/>
<evidence type="ECO:0000256" key="3">
    <source>
        <dbReference type="ARBA" id="ARBA00023274"/>
    </source>
</evidence>
<evidence type="ECO:0000256" key="4">
    <source>
        <dbReference type="HAMAP-Rule" id="MF_01368"/>
    </source>
</evidence>
<dbReference type="SUPFAM" id="SSF64263">
    <property type="entry name" value="Prokaryotic ribosomal protein L17"/>
    <property type="match status" value="1"/>
</dbReference>
<dbReference type="KEGG" id="abat:CFX1CAM_0547"/>
<dbReference type="EMBL" id="LT859958">
    <property type="protein sequence ID" value="SMX53613.1"/>
    <property type="molecule type" value="Genomic_DNA"/>
</dbReference>
<dbReference type="OrthoDB" id="9809073at2"/>
<evidence type="ECO:0000256" key="5">
    <source>
        <dbReference type="RuleBase" id="RU000660"/>
    </source>
</evidence>
<dbReference type="InterPro" id="IPR000456">
    <property type="entry name" value="Ribosomal_bL17"/>
</dbReference>
<keyword evidence="7" id="KW-1185">Reference proteome</keyword>
<dbReference type="GO" id="GO:0003735">
    <property type="term" value="F:structural constituent of ribosome"/>
    <property type="evidence" value="ECO:0007669"/>
    <property type="project" value="InterPro"/>
</dbReference>
<comment type="similarity">
    <text evidence="1 4 5">Belongs to the bacterial ribosomal protein bL17 family.</text>
</comment>
<reference evidence="7" key="1">
    <citation type="submission" date="2017-05" db="EMBL/GenBank/DDBJ databases">
        <authorList>
            <person name="Kirkegaard R."/>
            <person name="Mcilroy J S."/>
        </authorList>
    </citation>
    <scope>NUCLEOTIDE SEQUENCE [LARGE SCALE GENOMIC DNA]</scope>
</reference>
<accession>A0A1Y6K1T0</accession>
<dbReference type="PANTHER" id="PTHR14413">
    <property type="entry name" value="RIBOSOMAL PROTEIN L17"/>
    <property type="match status" value="1"/>
</dbReference>
<dbReference type="Pfam" id="PF01196">
    <property type="entry name" value="Ribosomal_L17"/>
    <property type="match status" value="1"/>
</dbReference>
<evidence type="ECO:0000256" key="1">
    <source>
        <dbReference type="ARBA" id="ARBA00008777"/>
    </source>
</evidence>
<dbReference type="RefSeq" id="WP_087861541.1">
    <property type="nucleotide sequence ID" value="NZ_LT859958.1"/>
</dbReference>
<dbReference type="NCBIfam" id="TIGR00059">
    <property type="entry name" value="L17"/>
    <property type="match status" value="1"/>
</dbReference>
<evidence type="ECO:0000313" key="7">
    <source>
        <dbReference type="Proteomes" id="UP000195514"/>
    </source>
</evidence>
<dbReference type="HAMAP" id="MF_01368">
    <property type="entry name" value="Ribosomal_bL17"/>
    <property type="match status" value="1"/>
</dbReference>
<evidence type="ECO:0000256" key="2">
    <source>
        <dbReference type="ARBA" id="ARBA00022980"/>
    </source>
</evidence>
<proteinExistence type="inferred from homology"/>
<keyword evidence="2 4" id="KW-0689">Ribosomal protein</keyword>
<name>A0A1Y6K1T0_9CHLR</name>
<dbReference type="GO" id="GO:0006412">
    <property type="term" value="P:translation"/>
    <property type="evidence" value="ECO:0007669"/>
    <property type="project" value="UniProtKB-UniRule"/>
</dbReference>
<comment type="subunit">
    <text evidence="4">Part of the 50S ribosomal subunit. Contacts protein L32.</text>
</comment>
<keyword evidence="3 4" id="KW-0687">Ribonucleoprotein</keyword>
<dbReference type="Proteomes" id="UP000195514">
    <property type="component" value="Chromosome I"/>
</dbReference>
<dbReference type="InterPro" id="IPR047859">
    <property type="entry name" value="Ribosomal_bL17_CS"/>
</dbReference>
<dbReference type="GO" id="GO:0022625">
    <property type="term" value="C:cytosolic large ribosomal subunit"/>
    <property type="evidence" value="ECO:0007669"/>
    <property type="project" value="TreeGrafter"/>
</dbReference>
<dbReference type="PANTHER" id="PTHR14413:SF16">
    <property type="entry name" value="LARGE RIBOSOMAL SUBUNIT PROTEIN BL17M"/>
    <property type="match status" value="1"/>
</dbReference>
<dbReference type="PROSITE" id="PS01167">
    <property type="entry name" value="RIBOSOMAL_L17"/>
    <property type="match status" value="1"/>
</dbReference>
<dbReference type="Gene3D" id="3.90.1030.10">
    <property type="entry name" value="Ribosomal protein L17"/>
    <property type="match status" value="1"/>
</dbReference>
<evidence type="ECO:0000313" key="6">
    <source>
        <dbReference type="EMBL" id="SMX53613.1"/>
    </source>
</evidence>
<organism evidence="6 7">
    <name type="scientific">Candidatus Brevifilum fermentans</name>
    <dbReference type="NCBI Taxonomy" id="1986204"/>
    <lineage>
        <taxon>Bacteria</taxon>
        <taxon>Bacillati</taxon>
        <taxon>Chloroflexota</taxon>
        <taxon>Anaerolineae</taxon>
        <taxon>Anaerolineales</taxon>
        <taxon>Anaerolineaceae</taxon>
        <taxon>Candidatus Brevifilum</taxon>
    </lineage>
</organism>